<evidence type="ECO:0000313" key="1">
    <source>
        <dbReference type="EMBL" id="GAA3622370.1"/>
    </source>
</evidence>
<organism evidence="1 2">
    <name type="scientific">Microlunatus ginsengisoli</name>
    <dbReference type="NCBI Taxonomy" id="363863"/>
    <lineage>
        <taxon>Bacteria</taxon>
        <taxon>Bacillati</taxon>
        <taxon>Actinomycetota</taxon>
        <taxon>Actinomycetes</taxon>
        <taxon>Propionibacteriales</taxon>
        <taxon>Propionibacteriaceae</taxon>
        <taxon>Microlunatus</taxon>
    </lineage>
</organism>
<dbReference type="Gene3D" id="3.30.300.20">
    <property type="match status" value="1"/>
</dbReference>
<comment type="caution">
    <text evidence="1">The sequence shown here is derived from an EMBL/GenBank/DDBJ whole genome shotgun (WGS) entry which is preliminary data.</text>
</comment>
<dbReference type="EMBL" id="BAABAB010000017">
    <property type="protein sequence ID" value="GAA3622370.1"/>
    <property type="molecule type" value="Genomic_DNA"/>
</dbReference>
<dbReference type="InterPro" id="IPR036102">
    <property type="entry name" value="OsmC/Ohrsf"/>
</dbReference>
<gene>
    <name evidence="1" type="ORF">GCM10022236_25930</name>
</gene>
<dbReference type="SUPFAM" id="SSF82784">
    <property type="entry name" value="OsmC-like"/>
    <property type="match status" value="1"/>
</dbReference>
<dbReference type="RefSeq" id="WP_344805112.1">
    <property type="nucleotide sequence ID" value="NZ_BAABAB010000017.1"/>
</dbReference>
<dbReference type="Proteomes" id="UP001501490">
    <property type="component" value="Unassembled WGS sequence"/>
</dbReference>
<dbReference type="InterPro" id="IPR015946">
    <property type="entry name" value="KH_dom-like_a/b"/>
</dbReference>
<evidence type="ECO:0000313" key="2">
    <source>
        <dbReference type="Proteomes" id="UP001501490"/>
    </source>
</evidence>
<protein>
    <submittedName>
        <fullName evidence="1">OsmC family protein</fullName>
    </submittedName>
</protein>
<reference evidence="2" key="1">
    <citation type="journal article" date="2019" name="Int. J. Syst. Evol. Microbiol.">
        <title>The Global Catalogue of Microorganisms (GCM) 10K type strain sequencing project: providing services to taxonomists for standard genome sequencing and annotation.</title>
        <authorList>
            <consortium name="The Broad Institute Genomics Platform"/>
            <consortium name="The Broad Institute Genome Sequencing Center for Infectious Disease"/>
            <person name="Wu L."/>
            <person name="Ma J."/>
        </authorList>
    </citation>
    <scope>NUCLEOTIDE SEQUENCE [LARGE SCALE GENOMIC DNA]</scope>
    <source>
        <strain evidence="2">JCM 16929</strain>
    </source>
</reference>
<accession>A0ABP7A180</accession>
<proteinExistence type="predicted"/>
<dbReference type="Pfam" id="PF02566">
    <property type="entry name" value="OsmC"/>
    <property type="match status" value="1"/>
</dbReference>
<name>A0ABP7A180_9ACTN</name>
<keyword evidence="2" id="KW-1185">Reference proteome</keyword>
<sequence length="152" mass="15873">MSSDDPLRRVTLTRTGPLTFRATTESGATIEMGPGGGDLFSPVELLLAAIAGCTGMDVDAITRKRAEPDRLDLVAEGRKVRDADGNHLTDLAVDFSVSFPAGEGGDAARSVLPTAIRRSHDRLCTVSRTVELASPVATRLDGAALGDPGQVD</sequence>
<dbReference type="InterPro" id="IPR003718">
    <property type="entry name" value="OsmC/Ohr_fam"/>
</dbReference>